<dbReference type="AlphaFoldDB" id="A0A498K7V7"/>
<dbReference type="InterPro" id="IPR002683">
    <property type="entry name" value="PsbP_C"/>
</dbReference>
<comment type="caution">
    <text evidence="2">The sequence shown here is derived from an EMBL/GenBank/DDBJ whole genome shotgun (WGS) entry which is preliminary data.</text>
</comment>
<dbReference type="EMBL" id="RDQH01000330">
    <property type="protein sequence ID" value="RXI01723.1"/>
    <property type="molecule type" value="Genomic_DNA"/>
</dbReference>
<dbReference type="PANTHER" id="PTHR31407:SF15">
    <property type="entry name" value="PSBP DOMAIN-CONTAINING PROTEIN 1, CHLOROPLASTIC"/>
    <property type="match status" value="1"/>
</dbReference>
<dbReference type="PANTHER" id="PTHR31407">
    <property type="match status" value="1"/>
</dbReference>
<dbReference type="InterPro" id="IPR016123">
    <property type="entry name" value="Mog1/PsbP_a/b/a-sand"/>
</dbReference>
<proteinExistence type="predicted"/>
<feature type="domain" description="PsbP C-terminal" evidence="1">
    <location>
        <begin position="154"/>
        <end position="330"/>
    </location>
</feature>
<evidence type="ECO:0000313" key="2">
    <source>
        <dbReference type="EMBL" id="RXI01723.1"/>
    </source>
</evidence>
<reference evidence="2 3" key="1">
    <citation type="submission" date="2018-10" db="EMBL/GenBank/DDBJ databases">
        <title>A high-quality apple genome assembly.</title>
        <authorList>
            <person name="Hu J."/>
        </authorList>
    </citation>
    <scope>NUCLEOTIDE SEQUENCE [LARGE SCALE GENOMIC DNA]</scope>
    <source>
        <strain evidence="3">cv. HFTH1</strain>
        <tissue evidence="2">Young leaf</tissue>
    </source>
</reference>
<dbReference type="GO" id="GO:0009654">
    <property type="term" value="C:photosystem II oxygen evolving complex"/>
    <property type="evidence" value="ECO:0007669"/>
    <property type="project" value="InterPro"/>
</dbReference>
<protein>
    <recommendedName>
        <fullName evidence="1">PsbP C-terminal domain-containing protein</fullName>
    </recommendedName>
</protein>
<dbReference type="STRING" id="3750.A0A498K7V7"/>
<dbReference type="GO" id="GO:0019898">
    <property type="term" value="C:extrinsic component of membrane"/>
    <property type="evidence" value="ECO:0007669"/>
    <property type="project" value="InterPro"/>
</dbReference>
<dbReference type="SUPFAM" id="SSF55724">
    <property type="entry name" value="Mog1p/PsbP-like"/>
    <property type="match status" value="1"/>
</dbReference>
<accession>A0A498K7V7</accession>
<dbReference type="GO" id="GO:0015979">
    <property type="term" value="P:photosynthesis"/>
    <property type="evidence" value="ECO:0007669"/>
    <property type="project" value="InterPro"/>
</dbReference>
<dbReference type="Gene3D" id="3.40.1000.10">
    <property type="entry name" value="Mog1/PsbP, alpha/beta/alpha sandwich"/>
    <property type="match status" value="1"/>
</dbReference>
<gene>
    <name evidence="2" type="ORF">DVH24_015072</name>
</gene>
<organism evidence="2 3">
    <name type="scientific">Malus domestica</name>
    <name type="common">Apple</name>
    <name type="synonym">Pyrus malus</name>
    <dbReference type="NCBI Taxonomy" id="3750"/>
    <lineage>
        <taxon>Eukaryota</taxon>
        <taxon>Viridiplantae</taxon>
        <taxon>Streptophyta</taxon>
        <taxon>Embryophyta</taxon>
        <taxon>Tracheophyta</taxon>
        <taxon>Spermatophyta</taxon>
        <taxon>Magnoliopsida</taxon>
        <taxon>eudicotyledons</taxon>
        <taxon>Gunneridae</taxon>
        <taxon>Pentapetalae</taxon>
        <taxon>rosids</taxon>
        <taxon>fabids</taxon>
        <taxon>Rosales</taxon>
        <taxon>Rosaceae</taxon>
        <taxon>Amygdaloideae</taxon>
        <taxon>Maleae</taxon>
        <taxon>Malus</taxon>
    </lineage>
</organism>
<keyword evidence="3" id="KW-1185">Reference proteome</keyword>
<name>A0A498K7V7_MALDO</name>
<dbReference type="Pfam" id="PF01789">
    <property type="entry name" value="PsbP"/>
    <property type="match status" value="1"/>
</dbReference>
<evidence type="ECO:0000259" key="1">
    <source>
        <dbReference type="Pfam" id="PF01789"/>
    </source>
</evidence>
<evidence type="ECO:0000313" key="3">
    <source>
        <dbReference type="Proteomes" id="UP000290289"/>
    </source>
</evidence>
<sequence>MARLVVVQQQRQPSLSPLPFSFSHFNGTRLHAPQLQVLLLQFLFYFFFHGSQCCESLNIKRKVSQPKETLHVAASNAKEISKERSQQMSLFSRLKTPVSEHFQHESDRDCVEFSSKTKDFAVPRRNATALILSAYIFAGGGFGSAAFAQQSLVGLREYIDTFDGYSFKYPKNWIQVKGAGADIFFRDPYILDENISVEFSSPSSSNYKSIEDLGPPELAGKKVLKQYLTEFMSTRLGVRRESKILSTSSRVADDGKLYYQIEVNIKSYANNNELAVMPKDRLVRLEWDRRYLSVLGVENNQLYELRLQTPENVFVEEESDLRRVMESFRVNKIAV</sequence>
<dbReference type="Proteomes" id="UP000290289">
    <property type="component" value="Chromosome 4"/>
</dbReference>
<dbReference type="GO" id="GO:0005509">
    <property type="term" value="F:calcium ion binding"/>
    <property type="evidence" value="ECO:0007669"/>
    <property type="project" value="InterPro"/>
</dbReference>
<dbReference type="NCBIfam" id="NF040946">
    <property type="entry name" value="PSII_PsbP"/>
    <property type="match status" value="1"/>
</dbReference>